<reference evidence="1 2" key="1">
    <citation type="submission" date="2021-06" db="EMBL/GenBank/DDBJ databases">
        <authorList>
            <person name="Kallberg Y."/>
            <person name="Tangrot J."/>
            <person name="Rosling A."/>
        </authorList>
    </citation>
    <scope>NUCLEOTIDE SEQUENCE [LARGE SCALE GENOMIC DNA]</scope>
    <source>
        <strain evidence="1 2">120-4 pot B 10/14</strain>
    </source>
</reference>
<evidence type="ECO:0000313" key="2">
    <source>
        <dbReference type="Proteomes" id="UP000789901"/>
    </source>
</evidence>
<gene>
    <name evidence="1" type="ORF">GMARGA_LOCUS21572</name>
</gene>
<comment type="caution">
    <text evidence="1">The sequence shown here is derived from an EMBL/GenBank/DDBJ whole genome shotgun (WGS) entry which is preliminary data.</text>
</comment>
<accession>A0ABN7VRD6</accession>
<dbReference type="EMBL" id="CAJVQB010020020">
    <property type="protein sequence ID" value="CAG8793157.1"/>
    <property type="molecule type" value="Genomic_DNA"/>
</dbReference>
<evidence type="ECO:0000313" key="1">
    <source>
        <dbReference type="EMBL" id="CAG8793157.1"/>
    </source>
</evidence>
<organism evidence="1 2">
    <name type="scientific">Gigaspora margarita</name>
    <dbReference type="NCBI Taxonomy" id="4874"/>
    <lineage>
        <taxon>Eukaryota</taxon>
        <taxon>Fungi</taxon>
        <taxon>Fungi incertae sedis</taxon>
        <taxon>Mucoromycota</taxon>
        <taxon>Glomeromycotina</taxon>
        <taxon>Glomeromycetes</taxon>
        <taxon>Diversisporales</taxon>
        <taxon>Gigasporaceae</taxon>
        <taxon>Gigaspora</taxon>
    </lineage>
</organism>
<dbReference type="Proteomes" id="UP000789901">
    <property type="component" value="Unassembled WGS sequence"/>
</dbReference>
<protein>
    <submittedName>
        <fullName evidence="1">44043_t:CDS:1</fullName>
    </submittedName>
</protein>
<keyword evidence="2" id="KW-1185">Reference proteome</keyword>
<sequence length="137" mass="15412">MLLAKASVQIAVAKGIVVELVRVLIQFIMKYYCNISLGIQETCSIQNKNMQTNASTSEIVSNNSGSHCNIIEVSNPEYHKPRCCSPKRLKSYIEEDKENAKQYSNREQKTCSFCSSKGHNIHGCAQYKANIANKENY</sequence>
<name>A0ABN7VRD6_GIGMA</name>
<proteinExistence type="predicted"/>